<proteinExistence type="predicted"/>
<protein>
    <recommendedName>
        <fullName evidence="2">PXA domain-containing protein</fullName>
    </recommendedName>
</protein>
<evidence type="ECO:0000313" key="3">
    <source>
        <dbReference type="EMBL" id="RKO96589.1"/>
    </source>
</evidence>
<sequence length="722" mass="79318">MPPASTSSSAGSSCPRRDITSSFSPAASHVSADEDNGDVATVEARATGDGDLLTEDDDTSQQFWLRVRNAGVTLVLIAIVYPTWRPVNTILWERGATVLWAGAPRSLNWSLQLCAALVFLVGYPCMLLFRCVCFLSGLAVCFSWIQAVRFQRALRAHESACALALEQQRAATGIPISPTASVGSYASTADRTSPWAWGLRSPTSTEGGHSLASYVSSVQTAATSAAALAQRVGFGPLAGGDSSPAHVKLDLQALASAAEPTPFGQDVRPPVPDRLCQPFLTQPHVWQRFIDMRQRESAFKRYYLEQRSRILNIENPVIAQTVEEIVQLLMRDYFHTWWGKISGEQLVVWQTETLMRTAIAVLRQRFLRVNWAHVIAQNIVPLFTAHARSYRVAEVYSALKESESMKVAGDTFPRGSRRTKRGVGRGPGEGPSAQTILEFISEDIHPALHSVRDGDPEGKRHSELAYSRRLFSHIVPLLMPSTMAGQRATEPATITLFREIIIGSVVQPTIAHLSNPTTLNTNIDYLADQVIAEEENLSRKVRDTLERQQAVDQQGSDPQVNADKGTTAATTTASARAQSTAETKSKEKAYVQTYNVFMKTIRSCDSIDTALHLEDRIGRELAATLVKLNVLVQRAWEQYRVPIPVSFQEFAMQSETATAGTVRQCATLLTDTIGVIRLLPPQVALRGDLKLHRTSPMRAPPSKNAFSASSTSRVWPHKHLAV</sequence>
<accession>A0A4P9WTK5</accession>
<organism evidence="3 4">
    <name type="scientific">Caulochytrium protostelioides</name>
    <dbReference type="NCBI Taxonomy" id="1555241"/>
    <lineage>
        <taxon>Eukaryota</taxon>
        <taxon>Fungi</taxon>
        <taxon>Fungi incertae sedis</taxon>
        <taxon>Chytridiomycota</taxon>
        <taxon>Chytridiomycota incertae sedis</taxon>
        <taxon>Chytridiomycetes</taxon>
        <taxon>Caulochytriales</taxon>
        <taxon>Caulochytriaceae</taxon>
        <taxon>Caulochytrium</taxon>
    </lineage>
</organism>
<dbReference type="Proteomes" id="UP000268535">
    <property type="component" value="Unassembled WGS sequence"/>
</dbReference>
<feature type="region of interest" description="Disordered" evidence="1">
    <location>
        <begin position="1"/>
        <end position="39"/>
    </location>
</feature>
<gene>
    <name evidence="3" type="ORF">CAUPRSCDRAFT_11722</name>
</gene>
<dbReference type="InterPro" id="IPR003114">
    <property type="entry name" value="Phox_assoc"/>
</dbReference>
<dbReference type="Pfam" id="PF02194">
    <property type="entry name" value="PXA"/>
    <property type="match status" value="1"/>
</dbReference>
<feature type="region of interest" description="Disordered" evidence="1">
    <location>
        <begin position="545"/>
        <end position="584"/>
    </location>
</feature>
<dbReference type="GO" id="GO:0035091">
    <property type="term" value="F:phosphatidylinositol binding"/>
    <property type="evidence" value="ECO:0007669"/>
    <property type="project" value="TreeGrafter"/>
</dbReference>
<feature type="compositionally biased region" description="Polar residues" evidence="1">
    <location>
        <begin position="550"/>
        <end position="559"/>
    </location>
</feature>
<reference evidence="4" key="1">
    <citation type="journal article" date="2018" name="Nat. Microbiol.">
        <title>Leveraging single-cell genomics to expand the fungal tree of life.</title>
        <authorList>
            <person name="Ahrendt S.R."/>
            <person name="Quandt C.A."/>
            <person name="Ciobanu D."/>
            <person name="Clum A."/>
            <person name="Salamov A."/>
            <person name="Andreopoulos B."/>
            <person name="Cheng J.F."/>
            <person name="Woyke T."/>
            <person name="Pelin A."/>
            <person name="Henrissat B."/>
            <person name="Reynolds N.K."/>
            <person name="Benny G.L."/>
            <person name="Smith M.E."/>
            <person name="James T.Y."/>
            <person name="Grigoriev I.V."/>
        </authorList>
    </citation>
    <scope>NUCLEOTIDE SEQUENCE [LARGE SCALE GENOMIC DNA]</scope>
    <source>
        <strain evidence="4">ATCC 52028</strain>
    </source>
</reference>
<dbReference type="PROSITE" id="PS51207">
    <property type="entry name" value="PXA"/>
    <property type="match status" value="1"/>
</dbReference>
<dbReference type="SMART" id="SM00313">
    <property type="entry name" value="PXA"/>
    <property type="match status" value="1"/>
</dbReference>
<feature type="region of interest" description="Disordered" evidence="1">
    <location>
        <begin position="409"/>
        <end position="431"/>
    </location>
</feature>
<dbReference type="AlphaFoldDB" id="A0A4P9WTK5"/>
<evidence type="ECO:0000259" key="2">
    <source>
        <dbReference type="PROSITE" id="PS51207"/>
    </source>
</evidence>
<evidence type="ECO:0000313" key="4">
    <source>
        <dbReference type="Proteomes" id="UP000268535"/>
    </source>
</evidence>
<feature type="compositionally biased region" description="Low complexity" evidence="1">
    <location>
        <begin position="1"/>
        <end position="13"/>
    </location>
</feature>
<dbReference type="EMBL" id="ML009797">
    <property type="protein sequence ID" value="RKO96589.1"/>
    <property type="molecule type" value="Genomic_DNA"/>
</dbReference>
<feature type="compositionally biased region" description="Low complexity" evidence="1">
    <location>
        <begin position="566"/>
        <end position="581"/>
    </location>
</feature>
<dbReference type="PANTHER" id="PTHR22775:SF3">
    <property type="entry name" value="SORTING NEXIN-13"/>
    <property type="match status" value="1"/>
</dbReference>
<evidence type="ECO:0000256" key="1">
    <source>
        <dbReference type="SAM" id="MobiDB-lite"/>
    </source>
</evidence>
<name>A0A4P9WTK5_9FUNG</name>
<feature type="domain" description="PXA" evidence="2">
    <location>
        <begin position="315"/>
        <end position="531"/>
    </location>
</feature>
<dbReference type="PANTHER" id="PTHR22775">
    <property type="entry name" value="SORTING NEXIN"/>
    <property type="match status" value="1"/>
</dbReference>